<evidence type="ECO:0000313" key="2">
    <source>
        <dbReference type="Proteomes" id="UP000198916"/>
    </source>
</evidence>
<dbReference type="RefSeq" id="WP_090603061.1">
    <property type="nucleotide sequence ID" value="NZ_FNZR01000002.1"/>
</dbReference>
<protein>
    <submittedName>
        <fullName evidence="1">Uncharacterized protein</fullName>
    </submittedName>
</protein>
<proteinExistence type="predicted"/>
<organism evidence="1 2">
    <name type="scientific">Parapedobacter koreensis</name>
    <dbReference type="NCBI Taxonomy" id="332977"/>
    <lineage>
        <taxon>Bacteria</taxon>
        <taxon>Pseudomonadati</taxon>
        <taxon>Bacteroidota</taxon>
        <taxon>Sphingobacteriia</taxon>
        <taxon>Sphingobacteriales</taxon>
        <taxon>Sphingobacteriaceae</taxon>
        <taxon>Parapedobacter</taxon>
    </lineage>
</organism>
<dbReference type="OrthoDB" id="965614at2"/>
<dbReference type="AlphaFoldDB" id="A0A1H7HVF1"/>
<dbReference type="STRING" id="332977.SAMN05421740_10230"/>
<sequence length="72" mass="8159">MEKLTINIPETKSALVKQLLKELGVVFQSPGKKEDVSEVRSKLANVSVWSDKDLQVFEDSKQAFDNLTPPQW</sequence>
<keyword evidence="2" id="KW-1185">Reference proteome</keyword>
<evidence type="ECO:0000313" key="1">
    <source>
        <dbReference type="EMBL" id="SEK54259.1"/>
    </source>
</evidence>
<name>A0A1H7HVF1_9SPHI</name>
<reference evidence="2" key="1">
    <citation type="submission" date="2016-10" db="EMBL/GenBank/DDBJ databases">
        <authorList>
            <person name="Varghese N."/>
            <person name="Submissions S."/>
        </authorList>
    </citation>
    <scope>NUCLEOTIDE SEQUENCE [LARGE SCALE GENOMIC DNA]</scope>
    <source>
        <strain evidence="2">Jip14</strain>
    </source>
</reference>
<accession>A0A1H7HVF1</accession>
<dbReference type="Proteomes" id="UP000198916">
    <property type="component" value="Unassembled WGS sequence"/>
</dbReference>
<gene>
    <name evidence="1" type="ORF">SAMN05421740_10230</name>
</gene>
<dbReference type="EMBL" id="FNZR01000002">
    <property type="protein sequence ID" value="SEK54259.1"/>
    <property type="molecule type" value="Genomic_DNA"/>
</dbReference>